<evidence type="ECO:0000313" key="1">
    <source>
        <dbReference type="EMBL" id="PUA32610.1"/>
    </source>
</evidence>
<accession>A0A2R7Y518</accession>
<evidence type="ECO:0000313" key="2">
    <source>
        <dbReference type="Proteomes" id="UP000244066"/>
    </source>
</evidence>
<comment type="caution">
    <text evidence="1">The sequence shown here is derived from an EMBL/GenBank/DDBJ whole genome shotgun (WGS) entry which is preliminary data.</text>
</comment>
<dbReference type="Proteomes" id="UP000244066">
    <property type="component" value="Unassembled WGS sequence"/>
</dbReference>
<gene>
    <name evidence="1" type="ORF">B9J98_03925</name>
</gene>
<sequence>MLALTLTALGMVGRINAVGPVCLVRANSEAIIRFKVVDYKTLSLEGADDVLIPKESSRPKGYVQNWEWVMAGIKPGRTSGR</sequence>
<dbReference type="AlphaFoldDB" id="A0A2R7Y518"/>
<name>A0A2R7Y518_9ARCH</name>
<protein>
    <submittedName>
        <fullName evidence="1">Uncharacterized protein</fullName>
    </submittedName>
</protein>
<dbReference type="EMBL" id="NDWU01000008">
    <property type="protein sequence ID" value="PUA32610.1"/>
    <property type="molecule type" value="Genomic_DNA"/>
</dbReference>
<reference evidence="1 2" key="1">
    <citation type="submission" date="2017-04" db="EMBL/GenBank/DDBJ databases">
        <title>Draft Aigarchaeota genome from a New Zealand hot spring.</title>
        <authorList>
            <person name="Reysenbach A.-L."/>
            <person name="Donaho J.A."/>
            <person name="Gerhart J."/>
            <person name="Kelley J.F."/>
            <person name="Kouba K."/>
            <person name="Podar M."/>
            <person name="Stott M."/>
        </authorList>
    </citation>
    <scope>NUCLEOTIDE SEQUENCE [LARGE SCALE GENOMIC DNA]</scope>
    <source>
        <strain evidence="1">NZ13_MG1</strain>
    </source>
</reference>
<proteinExistence type="predicted"/>
<organism evidence="1 2">
    <name type="scientific">Candidatus Terraquivivens tikiterensis</name>
    <dbReference type="NCBI Taxonomy" id="1980982"/>
    <lineage>
        <taxon>Archaea</taxon>
        <taxon>Nitrososphaerota</taxon>
        <taxon>Candidatus Wolframiiraptoraceae</taxon>
        <taxon>Candidatus Terraquivivens</taxon>
    </lineage>
</organism>